<keyword evidence="2" id="KW-1185">Reference proteome</keyword>
<dbReference type="AlphaFoldDB" id="A0A9Q0JVX4"/>
<gene>
    <name evidence="1" type="ORF">NE237_030578</name>
</gene>
<reference evidence="1" key="1">
    <citation type="journal article" date="2023" name="Plant J.">
        <title>The genome of the king protea, Protea cynaroides.</title>
        <authorList>
            <person name="Chang J."/>
            <person name="Duong T.A."/>
            <person name="Schoeman C."/>
            <person name="Ma X."/>
            <person name="Roodt D."/>
            <person name="Barker N."/>
            <person name="Li Z."/>
            <person name="Van de Peer Y."/>
            <person name="Mizrachi E."/>
        </authorList>
    </citation>
    <scope>NUCLEOTIDE SEQUENCE</scope>
    <source>
        <tissue evidence="1">Young leaves</tissue>
    </source>
</reference>
<organism evidence="1 2">
    <name type="scientific">Protea cynaroides</name>
    <dbReference type="NCBI Taxonomy" id="273540"/>
    <lineage>
        <taxon>Eukaryota</taxon>
        <taxon>Viridiplantae</taxon>
        <taxon>Streptophyta</taxon>
        <taxon>Embryophyta</taxon>
        <taxon>Tracheophyta</taxon>
        <taxon>Spermatophyta</taxon>
        <taxon>Magnoliopsida</taxon>
        <taxon>Proteales</taxon>
        <taxon>Proteaceae</taxon>
        <taxon>Protea</taxon>
    </lineage>
</organism>
<accession>A0A9Q0JVX4</accession>
<proteinExistence type="predicted"/>
<evidence type="ECO:0000313" key="1">
    <source>
        <dbReference type="EMBL" id="KAJ4953746.1"/>
    </source>
</evidence>
<dbReference type="Proteomes" id="UP001141806">
    <property type="component" value="Unassembled WGS sequence"/>
</dbReference>
<dbReference type="EMBL" id="JAMYWD010000012">
    <property type="protein sequence ID" value="KAJ4953746.1"/>
    <property type="molecule type" value="Genomic_DNA"/>
</dbReference>
<sequence>MLALADMAGTVLPRFRLDKEGVQCLDRYLINDGLSNTILTLPQTWQQQEILLAWFNCLPQVQEFSLRNEFVIQDLAFACFAWKKEVNGVLRVIAIVTTSSVYVRFRSLHRCDFLNDREDRFQGSSFWILLWVPGRSLSIANSQ</sequence>
<protein>
    <submittedName>
        <fullName evidence="1">Uncharacterized protein</fullName>
    </submittedName>
</protein>
<evidence type="ECO:0000313" key="2">
    <source>
        <dbReference type="Proteomes" id="UP001141806"/>
    </source>
</evidence>
<name>A0A9Q0JVX4_9MAGN</name>
<comment type="caution">
    <text evidence="1">The sequence shown here is derived from an EMBL/GenBank/DDBJ whole genome shotgun (WGS) entry which is preliminary data.</text>
</comment>